<dbReference type="WBParaSite" id="TMUE_2000007727.1">
    <property type="protein sequence ID" value="TMUE_2000007727.1"/>
    <property type="gene ID" value="WBGene00299993"/>
</dbReference>
<sequence>MRITYAVLYKVNCFQKRPNGHSGDRRRSSAADNGKRNGLPVTDFVNEPSLICLNADVPGKAFAKCRSKGSSSAFRATIAFANTFAEMAADRFSVGKLTCRVVGDRLAGRKQHSTKTWVASRRKSCIARNLLRSTRKGAGRDVRAVRSRRFVAAVDVEHELRLT</sequence>
<proteinExistence type="predicted"/>
<evidence type="ECO:0000313" key="3">
    <source>
        <dbReference type="WBParaSite" id="TMUE_2000007727.1"/>
    </source>
</evidence>
<keyword evidence="2" id="KW-1185">Reference proteome</keyword>
<accession>A0A5S6QLI2</accession>
<feature type="region of interest" description="Disordered" evidence="1">
    <location>
        <begin position="18"/>
        <end position="39"/>
    </location>
</feature>
<dbReference type="AlphaFoldDB" id="A0A5S6QLI2"/>
<feature type="compositionally biased region" description="Basic and acidic residues" evidence="1">
    <location>
        <begin position="22"/>
        <end position="35"/>
    </location>
</feature>
<protein>
    <submittedName>
        <fullName evidence="3">Uncharacterized protein</fullName>
    </submittedName>
</protein>
<reference evidence="3" key="1">
    <citation type="submission" date="2019-12" db="UniProtKB">
        <authorList>
            <consortium name="WormBaseParasite"/>
        </authorList>
    </citation>
    <scope>IDENTIFICATION</scope>
</reference>
<name>A0A5S6QLI2_TRIMR</name>
<evidence type="ECO:0000256" key="1">
    <source>
        <dbReference type="SAM" id="MobiDB-lite"/>
    </source>
</evidence>
<evidence type="ECO:0000313" key="2">
    <source>
        <dbReference type="Proteomes" id="UP000046395"/>
    </source>
</evidence>
<dbReference type="Proteomes" id="UP000046395">
    <property type="component" value="Unassembled WGS sequence"/>
</dbReference>
<organism evidence="2 3">
    <name type="scientific">Trichuris muris</name>
    <name type="common">Mouse whipworm</name>
    <dbReference type="NCBI Taxonomy" id="70415"/>
    <lineage>
        <taxon>Eukaryota</taxon>
        <taxon>Metazoa</taxon>
        <taxon>Ecdysozoa</taxon>
        <taxon>Nematoda</taxon>
        <taxon>Enoplea</taxon>
        <taxon>Dorylaimia</taxon>
        <taxon>Trichinellida</taxon>
        <taxon>Trichuridae</taxon>
        <taxon>Trichuris</taxon>
    </lineage>
</organism>